<sequence>MILARCPACATTFRVRPEQLRARQGRVRCGHCQHAFNALETLVDEGSADEALALAHAEPPPAKSPAAPLFVLEEKTETEPFPPIEPSPDEAPAETVQDARPEPEAPLESPDFVFDEAPPAAPGPDEAMEPGSADFELPPPDEALPSDAERIEPHGEVELAAEWPAVEIEVGELPPPDEPAETQAARPSDDAPEGELAIELPPATDPEADTESDTASLHIEAGPPFAPPFRPEWPDASELELKAEPTAAPLDFDSLLHRQDSGDTGSAPTPEAIDTAPFAAPLTAPPPRKDEDESPDAWPSQAAIDDNETEAEATEEKPSGMLRQAAWAAGATLLALALLAQGVLVFRNQIVQSSPHMRPLMENLCAGIGCDLPLPRDATLIAIESSDIQPDASREAFFTLHVTLRNRAEFAQAHPHLEVTLTDARDKALVRRVLEPAQWLPADAPKDAFPAHREIAAQVAFEAPMVAAAGYRVWVFYP</sequence>
<comment type="caution">
    <text evidence="3">The sequence shown here is derived from an EMBL/GenBank/DDBJ whole genome shotgun (WGS) entry which is preliminary data.</text>
</comment>
<keyword evidence="4" id="KW-1185">Reference proteome</keyword>
<evidence type="ECO:0000313" key="3">
    <source>
        <dbReference type="EMBL" id="GEC96014.1"/>
    </source>
</evidence>
<dbReference type="OrthoDB" id="5294582at2"/>
<evidence type="ECO:0000256" key="1">
    <source>
        <dbReference type="SAM" id="MobiDB-lite"/>
    </source>
</evidence>
<feature type="region of interest" description="Disordered" evidence="1">
    <location>
        <begin position="256"/>
        <end position="318"/>
    </location>
</feature>
<feature type="compositionally biased region" description="Basic and acidic residues" evidence="1">
    <location>
        <begin position="147"/>
        <end position="157"/>
    </location>
</feature>
<reference evidence="3 4" key="1">
    <citation type="submission" date="2019-06" db="EMBL/GenBank/DDBJ databases">
        <title>Whole genome shotgun sequence of Zoogloea ramigera NBRC 15342.</title>
        <authorList>
            <person name="Hosoyama A."/>
            <person name="Uohara A."/>
            <person name="Ohji S."/>
            <person name="Ichikawa N."/>
        </authorList>
    </citation>
    <scope>NUCLEOTIDE SEQUENCE [LARGE SCALE GENOMIC DNA]</scope>
    <source>
        <strain evidence="3 4">NBRC 15342</strain>
    </source>
</reference>
<feature type="compositionally biased region" description="Low complexity" evidence="1">
    <location>
        <begin position="115"/>
        <end position="131"/>
    </location>
</feature>
<dbReference type="Proteomes" id="UP000318422">
    <property type="component" value="Unassembled WGS sequence"/>
</dbReference>
<dbReference type="RefSeq" id="WP_141351918.1">
    <property type="nucleotide sequence ID" value="NZ_BJNV01000032.1"/>
</dbReference>
<protein>
    <submittedName>
        <fullName evidence="3">Thioredoxin</fullName>
    </submittedName>
</protein>
<evidence type="ECO:0000259" key="2">
    <source>
        <dbReference type="Pfam" id="PF13719"/>
    </source>
</evidence>
<dbReference type="InterPro" id="IPR021834">
    <property type="entry name" value="DUF3426"/>
</dbReference>
<organism evidence="3 4">
    <name type="scientific">Zoogloea ramigera</name>
    <dbReference type="NCBI Taxonomy" id="350"/>
    <lineage>
        <taxon>Bacteria</taxon>
        <taxon>Pseudomonadati</taxon>
        <taxon>Pseudomonadota</taxon>
        <taxon>Betaproteobacteria</taxon>
        <taxon>Rhodocyclales</taxon>
        <taxon>Zoogloeaceae</taxon>
        <taxon>Zoogloea</taxon>
    </lineage>
</organism>
<proteinExistence type="predicted"/>
<accession>A0A4Y4CX20</accession>
<gene>
    <name evidence="3" type="ORF">ZRA01_20870</name>
</gene>
<dbReference type="InterPro" id="IPR011723">
    <property type="entry name" value="Znf/thioredoxin_put"/>
</dbReference>
<feature type="region of interest" description="Disordered" evidence="1">
    <location>
        <begin position="76"/>
        <end position="235"/>
    </location>
</feature>
<dbReference type="Pfam" id="PF13719">
    <property type="entry name" value="Zn_ribbon_5"/>
    <property type="match status" value="1"/>
</dbReference>
<dbReference type="NCBIfam" id="TIGR02098">
    <property type="entry name" value="MJ0042_CXXC"/>
    <property type="match status" value="1"/>
</dbReference>
<evidence type="ECO:0000313" key="4">
    <source>
        <dbReference type="Proteomes" id="UP000318422"/>
    </source>
</evidence>
<dbReference type="AlphaFoldDB" id="A0A4Y4CX20"/>
<name>A0A4Y4CX20_ZOORA</name>
<feature type="domain" description="Zinc finger/thioredoxin putative" evidence="2">
    <location>
        <begin position="4"/>
        <end position="38"/>
    </location>
</feature>
<dbReference type="EMBL" id="BJNV01000032">
    <property type="protein sequence ID" value="GEC96014.1"/>
    <property type="molecule type" value="Genomic_DNA"/>
</dbReference>
<dbReference type="Pfam" id="PF11906">
    <property type="entry name" value="DUF3426"/>
    <property type="match status" value="1"/>
</dbReference>